<feature type="active site" description="Nucleophile; for GATase activity" evidence="10">
    <location>
        <position position="2"/>
    </location>
</feature>
<dbReference type="Gene3D" id="3.40.50.10490">
    <property type="entry name" value="Glucose-6-phosphate isomerase like protein, domain 1"/>
    <property type="match status" value="2"/>
</dbReference>
<dbReference type="GO" id="GO:0006047">
    <property type="term" value="P:UDP-N-acetylglucosamine metabolic process"/>
    <property type="evidence" value="ECO:0007669"/>
    <property type="project" value="TreeGrafter"/>
</dbReference>
<dbReference type="EC" id="2.6.1.16" evidence="3 10"/>
<dbReference type="Gene3D" id="3.60.20.10">
    <property type="entry name" value="Glutamine Phosphoribosylpyrophosphate, subunit 1, domain 1"/>
    <property type="match status" value="1"/>
</dbReference>
<evidence type="ECO:0000256" key="5">
    <source>
        <dbReference type="ARBA" id="ARBA00022490"/>
    </source>
</evidence>
<evidence type="ECO:0000256" key="4">
    <source>
        <dbReference type="ARBA" id="ARBA00016090"/>
    </source>
</evidence>
<dbReference type="GO" id="GO:0005975">
    <property type="term" value="P:carbohydrate metabolic process"/>
    <property type="evidence" value="ECO:0007669"/>
    <property type="project" value="UniProtKB-UniRule"/>
</dbReference>
<dbReference type="FunFam" id="3.60.20.10:FF:000006">
    <property type="entry name" value="Glutamine--fructose-6-phosphate aminotransferase [isomerizing]"/>
    <property type="match status" value="1"/>
</dbReference>
<dbReference type="CDD" id="cd05008">
    <property type="entry name" value="SIS_GlmS_GlmD_1"/>
    <property type="match status" value="1"/>
</dbReference>
<dbReference type="SUPFAM" id="SSF53697">
    <property type="entry name" value="SIS domain"/>
    <property type="match status" value="1"/>
</dbReference>
<dbReference type="SUPFAM" id="SSF56235">
    <property type="entry name" value="N-terminal nucleophile aminohydrolases (Ntn hydrolases)"/>
    <property type="match status" value="1"/>
</dbReference>
<feature type="domain" description="SIS" evidence="12">
    <location>
        <begin position="292"/>
        <end position="431"/>
    </location>
</feature>
<reference evidence="13 14" key="1">
    <citation type="journal article" date="2016" name="Nat. Commun.">
        <title>Thousands of microbial genomes shed light on interconnected biogeochemical processes in an aquifer system.</title>
        <authorList>
            <person name="Anantharaman K."/>
            <person name="Brown C.T."/>
            <person name="Hug L.A."/>
            <person name="Sharon I."/>
            <person name="Castelle C.J."/>
            <person name="Probst A.J."/>
            <person name="Thomas B.C."/>
            <person name="Singh A."/>
            <person name="Wilkins M.J."/>
            <person name="Karaoz U."/>
            <person name="Brodie E.L."/>
            <person name="Williams K.H."/>
            <person name="Hubbard S.S."/>
            <person name="Banfield J.F."/>
        </authorList>
    </citation>
    <scope>NUCLEOTIDE SEQUENCE [LARGE SCALE GENOMIC DNA]</scope>
</reference>
<name>A0A1G2CBN3_9BACT</name>
<keyword evidence="8" id="KW-0677">Repeat</keyword>
<dbReference type="EMBL" id="MHKX01000002">
    <property type="protein sequence ID" value="OGY98788.1"/>
    <property type="molecule type" value="Genomic_DNA"/>
</dbReference>
<feature type="domain" description="SIS" evidence="12">
    <location>
        <begin position="463"/>
        <end position="604"/>
    </location>
</feature>
<dbReference type="NCBIfam" id="TIGR01135">
    <property type="entry name" value="glmS"/>
    <property type="match status" value="1"/>
</dbReference>
<keyword evidence="9" id="KW-0315">Glutamine amidotransferase</keyword>
<dbReference type="AlphaFoldDB" id="A0A1G2CBN3"/>
<comment type="catalytic activity">
    <reaction evidence="1 10">
        <text>D-fructose 6-phosphate + L-glutamine = D-glucosamine 6-phosphate + L-glutamate</text>
        <dbReference type="Rhea" id="RHEA:13237"/>
        <dbReference type="ChEBI" id="CHEBI:29985"/>
        <dbReference type="ChEBI" id="CHEBI:58359"/>
        <dbReference type="ChEBI" id="CHEBI:58725"/>
        <dbReference type="ChEBI" id="CHEBI:61527"/>
        <dbReference type="EC" id="2.6.1.16"/>
    </reaction>
</comment>
<evidence type="ECO:0000256" key="7">
    <source>
        <dbReference type="ARBA" id="ARBA00022679"/>
    </source>
</evidence>
<dbReference type="GO" id="GO:0006002">
    <property type="term" value="P:fructose 6-phosphate metabolic process"/>
    <property type="evidence" value="ECO:0007669"/>
    <property type="project" value="TreeGrafter"/>
</dbReference>
<comment type="subcellular location">
    <subcellularLocation>
        <location evidence="2 10">Cytoplasm</location>
    </subcellularLocation>
</comment>
<dbReference type="InterPro" id="IPR001347">
    <property type="entry name" value="SIS_dom"/>
</dbReference>
<dbReference type="GO" id="GO:0006487">
    <property type="term" value="P:protein N-linked glycosylation"/>
    <property type="evidence" value="ECO:0007669"/>
    <property type="project" value="TreeGrafter"/>
</dbReference>
<dbReference type="Proteomes" id="UP000179059">
    <property type="component" value="Unassembled WGS sequence"/>
</dbReference>
<dbReference type="STRING" id="1798647.A2855_00705"/>
<comment type="caution">
    <text evidence="13">The sequence shown here is derived from an EMBL/GenBank/DDBJ whole genome shotgun (WGS) entry which is preliminary data.</text>
</comment>
<proteinExistence type="inferred from homology"/>
<sequence length="614" mass="67386">MCGIVGYLGSENATPFLLGGLTNLEYRGYDSAGIAIYDGGKMVVEKTVGRVGNLKEKIKTLAQAPKGKLGIAHTRWATHGGVTDANAHPHGDCTDALYIVHNGIIENYKELKSELADSGHIFKSETDTEVLAHLIEEHYKPENKRTLFEAVRDALKKVRGTYGLTVISVREPDRIIAARNFSPLILGLGEHGNVVASDASAFVGMTKKVVYLNDGEIAELTADDFRIETLDSEVIARTPEMLEWETDKIRKDGHEHFLHKEIFEAPATVRNAIRGRLVSDRGLAKLGGVENVKEELRGIERIMITACGTASYAGRVGEYMLEEYAGIPVEVDIGSELRYRKAVFDKKTALIAISQSGETADTLGAVREAKEKGVLTLGIVNVVGSSIARECGVGIYNHAGPEISVASTKAFISQLSVLALLTLFLGRQRNMSLATGKRIAEELQKLPELLSKVLEQEARIRKIAEKYKDAKHMLFLGRKYNYPIALEGALKLKETAYIHAEGQAAGEFKHGSIAMIDQDFPSFFILPKDSVYEKTRSNLEEIKARGGPVIALTTEGNAELDAFTEDVIYIPKTLEMLSPILTAIPTYLFAYHIATMRGNDVDRPRNLAKSVTVE</sequence>
<dbReference type="NCBIfam" id="NF001484">
    <property type="entry name" value="PRK00331.1"/>
    <property type="match status" value="1"/>
</dbReference>
<evidence type="ECO:0000256" key="8">
    <source>
        <dbReference type="ARBA" id="ARBA00022737"/>
    </source>
</evidence>
<dbReference type="CDD" id="cd05009">
    <property type="entry name" value="SIS_GlmS_GlmD_2"/>
    <property type="match status" value="1"/>
</dbReference>
<evidence type="ECO:0000313" key="13">
    <source>
        <dbReference type="EMBL" id="OGY98788.1"/>
    </source>
</evidence>
<dbReference type="InterPro" id="IPR005855">
    <property type="entry name" value="GFAT"/>
</dbReference>
<protein>
    <recommendedName>
        <fullName evidence="4 10">Glutamine--fructose-6-phosphate aminotransferase [isomerizing]</fullName>
        <ecNumber evidence="3 10">2.6.1.16</ecNumber>
    </recommendedName>
    <alternativeName>
        <fullName evidence="10">D-fructose-6-phosphate amidotransferase</fullName>
    </alternativeName>
    <alternativeName>
        <fullName evidence="10">GFAT</fullName>
    </alternativeName>
    <alternativeName>
        <fullName evidence="10">Glucosamine-6-phosphate synthase</fullName>
    </alternativeName>
    <alternativeName>
        <fullName evidence="10">Hexosephosphate aminotransferase</fullName>
    </alternativeName>
    <alternativeName>
        <fullName evidence="10">L-glutamine--D-fructose-6-phosphate amidotransferase</fullName>
    </alternativeName>
</protein>
<dbReference type="PROSITE" id="PS51278">
    <property type="entry name" value="GATASE_TYPE_2"/>
    <property type="match status" value="1"/>
</dbReference>
<feature type="domain" description="Glutamine amidotransferase type-2" evidence="11">
    <location>
        <begin position="2"/>
        <end position="223"/>
    </location>
</feature>
<evidence type="ECO:0000259" key="12">
    <source>
        <dbReference type="PROSITE" id="PS51464"/>
    </source>
</evidence>
<dbReference type="InterPro" id="IPR029055">
    <property type="entry name" value="Ntn_hydrolases_N"/>
</dbReference>
<dbReference type="InterPro" id="IPR047084">
    <property type="entry name" value="GFAT_N"/>
</dbReference>
<feature type="active site" description="For Fru-6P isomerization activity" evidence="10">
    <location>
        <position position="609"/>
    </location>
</feature>
<organism evidence="13 14">
    <name type="scientific">Candidatus Liptonbacteria bacterium RIFCSPHIGHO2_01_FULL_57_28</name>
    <dbReference type="NCBI Taxonomy" id="1798647"/>
    <lineage>
        <taxon>Bacteria</taxon>
        <taxon>Candidatus Liptoniibacteriota</taxon>
    </lineage>
</organism>
<evidence type="ECO:0000256" key="10">
    <source>
        <dbReference type="HAMAP-Rule" id="MF_00164"/>
    </source>
</evidence>
<evidence type="ECO:0000313" key="14">
    <source>
        <dbReference type="Proteomes" id="UP000179059"/>
    </source>
</evidence>
<dbReference type="PANTHER" id="PTHR10937:SF0">
    <property type="entry name" value="GLUTAMINE--FRUCTOSE-6-PHOSPHATE TRANSAMINASE (ISOMERIZING)"/>
    <property type="match status" value="1"/>
</dbReference>
<dbReference type="InterPro" id="IPR017932">
    <property type="entry name" value="GATase_2_dom"/>
</dbReference>
<evidence type="ECO:0000259" key="11">
    <source>
        <dbReference type="PROSITE" id="PS51278"/>
    </source>
</evidence>
<dbReference type="GO" id="GO:0005829">
    <property type="term" value="C:cytosol"/>
    <property type="evidence" value="ECO:0007669"/>
    <property type="project" value="TreeGrafter"/>
</dbReference>
<dbReference type="CDD" id="cd00714">
    <property type="entry name" value="GFAT"/>
    <property type="match status" value="1"/>
</dbReference>
<dbReference type="PROSITE" id="PS51464">
    <property type="entry name" value="SIS"/>
    <property type="match status" value="2"/>
</dbReference>
<gene>
    <name evidence="10" type="primary">glmS</name>
    <name evidence="13" type="ORF">A2855_00705</name>
</gene>
<keyword evidence="6 10" id="KW-0032">Aminotransferase</keyword>
<dbReference type="HAMAP" id="MF_00164">
    <property type="entry name" value="GlmS"/>
    <property type="match status" value="1"/>
</dbReference>
<accession>A0A1G2CBN3</accession>
<evidence type="ECO:0000256" key="6">
    <source>
        <dbReference type="ARBA" id="ARBA00022576"/>
    </source>
</evidence>
<evidence type="ECO:0000256" key="2">
    <source>
        <dbReference type="ARBA" id="ARBA00004496"/>
    </source>
</evidence>
<evidence type="ECO:0000256" key="1">
    <source>
        <dbReference type="ARBA" id="ARBA00001031"/>
    </source>
</evidence>
<keyword evidence="7 10" id="KW-0808">Transferase</keyword>
<dbReference type="Pfam" id="PF13522">
    <property type="entry name" value="GATase_6"/>
    <property type="match status" value="1"/>
</dbReference>
<dbReference type="InterPro" id="IPR046348">
    <property type="entry name" value="SIS_dom_sf"/>
</dbReference>
<dbReference type="InterPro" id="IPR035490">
    <property type="entry name" value="GlmS/FrlB_SIS"/>
</dbReference>
<comment type="function">
    <text evidence="10">Catalyzes the first step in hexosamine metabolism, converting fructose-6P into glucosamine-6P using glutamine as a nitrogen source.</text>
</comment>
<dbReference type="Pfam" id="PF01380">
    <property type="entry name" value="SIS"/>
    <property type="match status" value="2"/>
</dbReference>
<dbReference type="InterPro" id="IPR035466">
    <property type="entry name" value="GlmS/AgaS_SIS"/>
</dbReference>
<dbReference type="FunFam" id="3.40.50.10490:FF:000001">
    <property type="entry name" value="Glutamine--fructose-6-phosphate aminotransferase [isomerizing]"/>
    <property type="match status" value="1"/>
</dbReference>
<evidence type="ECO:0000256" key="3">
    <source>
        <dbReference type="ARBA" id="ARBA00012916"/>
    </source>
</evidence>
<comment type="subunit">
    <text evidence="10">Homodimer.</text>
</comment>
<feature type="initiator methionine" description="Removed" evidence="10">
    <location>
        <position position="1"/>
    </location>
</feature>
<dbReference type="GO" id="GO:0046349">
    <property type="term" value="P:amino sugar biosynthetic process"/>
    <property type="evidence" value="ECO:0007669"/>
    <property type="project" value="UniProtKB-ARBA"/>
</dbReference>
<keyword evidence="5 10" id="KW-0963">Cytoplasm</keyword>
<dbReference type="FunFam" id="3.40.50.10490:FF:000002">
    <property type="entry name" value="Glutamine--fructose-6-phosphate aminotransferase [isomerizing]"/>
    <property type="match status" value="1"/>
</dbReference>
<evidence type="ECO:0000256" key="9">
    <source>
        <dbReference type="ARBA" id="ARBA00022962"/>
    </source>
</evidence>
<dbReference type="PANTHER" id="PTHR10937">
    <property type="entry name" value="GLUCOSAMINE--FRUCTOSE-6-PHOSPHATE AMINOTRANSFERASE, ISOMERIZING"/>
    <property type="match status" value="1"/>
</dbReference>
<dbReference type="GO" id="GO:0097367">
    <property type="term" value="F:carbohydrate derivative binding"/>
    <property type="evidence" value="ECO:0007669"/>
    <property type="project" value="InterPro"/>
</dbReference>
<dbReference type="GO" id="GO:0004360">
    <property type="term" value="F:glutamine-fructose-6-phosphate transaminase (isomerizing) activity"/>
    <property type="evidence" value="ECO:0007669"/>
    <property type="project" value="UniProtKB-UniRule"/>
</dbReference>